<evidence type="ECO:0000256" key="9">
    <source>
        <dbReference type="ARBA" id="ARBA00023136"/>
    </source>
</evidence>
<comment type="pathway">
    <text evidence="11">Cell wall biogenesis; peptidoglycan biosynthesis.</text>
</comment>
<comment type="catalytic activity">
    <reaction evidence="11">
        <text>[GlcNAc-(1-&gt;4)-Mur2Ac(oyl-L-Ala-gamma-D-Glu-L-Lys-D-Ala-D-Ala)](n)-di-trans,octa-cis-undecaprenyl diphosphate + beta-D-GlcNAc-(1-&gt;4)-Mur2Ac(oyl-L-Ala-gamma-D-Glu-L-Lys-D-Ala-D-Ala)-di-trans,octa-cis-undecaprenyl diphosphate = [GlcNAc-(1-&gt;4)-Mur2Ac(oyl-L-Ala-gamma-D-Glu-L-Lys-D-Ala-D-Ala)](n+1)-di-trans,octa-cis-undecaprenyl diphosphate + di-trans,octa-cis-undecaprenyl diphosphate + H(+)</text>
        <dbReference type="Rhea" id="RHEA:23708"/>
        <dbReference type="Rhea" id="RHEA-COMP:9602"/>
        <dbReference type="Rhea" id="RHEA-COMP:9603"/>
        <dbReference type="ChEBI" id="CHEBI:15378"/>
        <dbReference type="ChEBI" id="CHEBI:58405"/>
        <dbReference type="ChEBI" id="CHEBI:60033"/>
        <dbReference type="ChEBI" id="CHEBI:78435"/>
        <dbReference type="EC" id="2.4.99.28"/>
    </reaction>
</comment>
<evidence type="ECO:0000256" key="4">
    <source>
        <dbReference type="ARBA" id="ARBA00022679"/>
    </source>
</evidence>
<dbReference type="PANTHER" id="PTHR30400">
    <property type="entry name" value="MONOFUNCTIONAL BIOSYNTHETIC PEPTIDOGLYCAN TRANSGLYCOSYLASE"/>
    <property type="match status" value="1"/>
</dbReference>
<comment type="similarity">
    <text evidence="11">Belongs to the glycosyltransferase 51 family.</text>
</comment>
<keyword evidence="9 11" id="KW-0472">Membrane</keyword>
<dbReference type="GO" id="GO:0005886">
    <property type="term" value="C:plasma membrane"/>
    <property type="evidence" value="ECO:0007669"/>
    <property type="project" value="UniProtKB-SubCell"/>
</dbReference>
<dbReference type="InterPro" id="IPR011812">
    <property type="entry name" value="Pep_trsgly"/>
</dbReference>
<keyword evidence="7 11" id="KW-0573">Peptidoglycan synthesis</keyword>
<dbReference type="GO" id="GO:0009274">
    <property type="term" value="C:peptidoglycan-based cell wall"/>
    <property type="evidence" value="ECO:0007669"/>
    <property type="project" value="InterPro"/>
</dbReference>
<feature type="domain" description="Glycosyl transferase family 51" evidence="12">
    <location>
        <begin position="40"/>
        <end position="191"/>
    </location>
</feature>
<proteinExistence type="inferred from homology"/>
<evidence type="ECO:0000256" key="8">
    <source>
        <dbReference type="ARBA" id="ARBA00022989"/>
    </source>
</evidence>
<dbReference type="InterPro" id="IPR036950">
    <property type="entry name" value="PBP_transglycosylase"/>
</dbReference>
<evidence type="ECO:0000256" key="7">
    <source>
        <dbReference type="ARBA" id="ARBA00022984"/>
    </source>
</evidence>
<sequence>MVALVLRVLLALAAIPLVLSLAYNVVNPVSALMLLRWVQGERVERVWTPIEQMSPVLVRTVIASEDASFCSHWGVDLDEMRAAIDKADELEDARGASTIPMQIAKNLFLWPGRALIRKAFEIPLALWLDLVVSKRRLIEIYLNIAEWGPNGEFGVEAGARRAFGIPAARVDARQAALLAVTLPNPRRRNAGNPSPGLERLAARLQARVPREGPELTACLGPLR</sequence>
<evidence type="ECO:0000259" key="12">
    <source>
        <dbReference type="Pfam" id="PF00912"/>
    </source>
</evidence>
<dbReference type="InterPro" id="IPR023346">
    <property type="entry name" value="Lysozyme-like_dom_sf"/>
</dbReference>
<keyword evidence="1 11" id="KW-1003">Cell membrane</keyword>
<keyword evidence="6 11" id="KW-0133">Cell shape</keyword>
<keyword evidence="3 11" id="KW-0328">Glycosyltransferase</keyword>
<keyword evidence="5 11" id="KW-0812">Transmembrane</keyword>
<reference evidence="13 14" key="1">
    <citation type="submission" date="2019-05" db="EMBL/GenBank/DDBJ databases">
        <authorList>
            <person name="Zhou X."/>
        </authorList>
    </citation>
    <scope>NUCLEOTIDE SEQUENCE [LARGE SCALE GENOMIC DNA]</scope>
    <source>
        <strain evidence="13 14">DSM 432</strain>
    </source>
</reference>
<keyword evidence="10 11" id="KW-0961">Cell wall biogenesis/degradation</keyword>
<comment type="caution">
    <text evidence="13">The sequence shown here is derived from an EMBL/GenBank/DDBJ whole genome shotgun (WGS) entry which is preliminary data.</text>
</comment>
<dbReference type="Gene3D" id="1.10.3810.10">
    <property type="entry name" value="Biosynthetic peptidoglycan transglycosylase-like"/>
    <property type="match status" value="1"/>
</dbReference>
<dbReference type="GO" id="GO:0008360">
    <property type="term" value="P:regulation of cell shape"/>
    <property type="evidence" value="ECO:0007669"/>
    <property type="project" value="UniProtKB-KW"/>
</dbReference>
<evidence type="ECO:0000313" key="14">
    <source>
        <dbReference type="Proteomes" id="UP000305131"/>
    </source>
</evidence>
<dbReference type="Proteomes" id="UP000305131">
    <property type="component" value="Unassembled WGS sequence"/>
</dbReference>
<keyword evidence="4 11" id="KW-0808">Transferase</keyword>
<keyword evidence="2 11" id="KW-0997">Cell inner membrane</keyword>
<dbReference type="GeneID" id="95774790"/>
<evidence type="ECO:0000256" key="3">
    <source>
        <dbReference type="ARBA" id="ARBA00022676"/>
    </source>
</evidence>
<dbReference type="EC" id="2.4.99.28" evidence="11"/>
<comment type="subcellular location">
    <subcellularLocation>
        <location evidence="11">Cell inner membrane</location>
        <topology evidence="11">Single-pass membrane protein</topology>
    </subcellularLocation>
</comment>
<organism evidence="13 14">
    <name type="scientific">Xanthobacter autotrophicus</name>
    <dbReference type="NCBI Taxonomy" id="280"/>
    <lineage>
        <taxon>Bacteria</taxon>
        <taxon>Pseudomonadati</taxon>
        <taxon>Pseudomonadota</taxon>
        <taxon>Alphaproteobacteria</taxon>
        <taxon>Hyphomicrobiales</taxon>
        <taxon>Xanthobacteraceae</taxon>
        <taxon>Xanthobacter</taxon>
    </lineage>
</organism>
<evidence type="ECO:0000256" key="6">
    <source>
        <dbReference type="ARBA" id="ARBA00022960"/>
    </source>
</evidence>
<evidence type="ECO:0000256" key="2">
    <source>
        <dbReference type="ARBA" id="ARBA00022519"/>
    </source>
</evidence>
<dbReference type="RefSeq" id="WP_138400323.1">
    <property type="nucleotide sequence ID" value="NZ_JBAFVI010000003.1"/>
</dbReference>
<evidence type="ECO:0000256" key="11">
    <source>
        <dbReference type="HAMAP-Rule" id="MF_00766"/>
    </source>
</evidence>
<comment type="function">
    <text evidence="11">Peptidoglycan polymerase that catalyzes glycan chain elongation from lipid-linked precursors.</text>
</comment>
<evidence type="ECO:0000256" key="5">
    <source>
        <dbReference type="ARBA" id="ARBA00022692"/>
    </source>
</evidence>
<protein>
    <recommendedName>
        <fullName evidence="11">Biosynthetic peptidoglycan transglycosylase</fullName>
        <ecNumber evidence="11">2.4.99.28</ecNumber>
    </recommendedName>
    <alternativeName>
        <fullName evidence="11">Glycan polymerase</fullName>
    </alternativeName>
    <alternativeName>
        <fullName evidence="11">Peptidoglycan glycosyltransferase MtgA</fullName>
        <shortName evidence="11">PGT</shortName>
    </alternativeName>
</protein>
<dbReference type="SUPFAM" id="SSF53955">
    <property type="entry name" value="Lysozyme-like"/>
    <property type="match status" value="1"/>
</dbReference>
<dbReference type="GO" id="GO:0071555">
    <property type="term" value="P:cell wall organization"/>
    <property type="evidence" value="ECO:0007669"/>
    <property type="project" value="UniProtKB-KW"/>
</dbReference>
<dbReference type="GO" id="GO:0008955">
    <property type="term" value="F:peptidoglycan glycosyltransferase activity"/>
    <property type="evidence" value="ECO:0007669"/>
    <property type="project" value="UniProtKB-UniRule"/>
</dbReference>
<gene>
    <name evidence="11 13" type="primary">mtgA</name>
    <name evidence="13" type="ORF">FBQ73_15160</name>
</gene>
<name>A0A6C1KDF6_XANAU</name>
<dbReference type="InterPro" id="IPR001264">
    <property type="entry name" value="Glyco_trans_51"/>
</dbReference>
<dbReference type="PANTHER" id="PTHR30400:SF0">
    <property type="entry name" value="BIOSYNTHETIC PEPTIDOGLYCAN TRANSGLYCOSYLASE"/>
    <property type="match status" value="1"/>
</dbReference>
<dbReference type="GO" id="GO:0016763">
    <property type="term" value="F:pentosyltransferase activity"/>
    <property type="evidence" value="ECO:0007669"/>
    <property type="project" value="InterPro"/>
</dbReference>
<keyword evidence="8 11" id="KW-1133">Transmembrane helix</keyword>
<accession>A0A6C1KDF6</accession>
<dbReference type="UniPathway" id="UPA00219"/>
<dbReference type="EMBL" id="VAUP01000031">
    <property type="protein sequence ID" value="TLX42182.1"/>
    <property type="molecule type" value="Genomic_DNA"/>
</dbReference>
<evidence type="ECO:0000256" key="10">
    <source>
        <dbReference type="ARBA" id="ARBA00023316"/>
    </source>
</evidence>
<evidence type="ECO:0000313" key="13">
    <source>
        <dbReference type="EMBL" id="TLX42182.1"/>
    </source>
</evidence>
<dbReference type="AlphaFoldDB" id="A0A6C1KDF6"/>
<dbReference type="GO" id="GO:0009252">
    <property type="term" value="P:peptidoglycan biosynthetic process"/>
    <property type="evidence" value="ECO:0007669"/>
    <property type="project" value="UniProtKB-UniRule"/>
</dbReference>
<dbReference type="HAMAP" id="MF_00766">
    <property type="entry name" value="PGT_MtgA"/>
    <property type="match status" value="1"/>
</dbReference>
<evidence type="ECO:0000256" key="1">
    <source>
        <dbReference type="ARBA" id="ARBA00022475"/>
    </source>
</evidence>
<dbReference type="Pfam" id="PF00912">
    <property type="entry name" value="Transgly"/>
    <property type="match status" value="1"/>
</dbReference>
<dbReference type="OrthoDB" id="9766909at2"/>